<dbReference type="InterPro" id="IPR005539">
    <property type="entry name" value="ELK_dom"/>
</dbReference>
<dbReference type="InterPro" id="IPR008422">
    <property type="entry name" value="KN_HD"/>
</dbReference>
<organism evidence="10 11">
    <name type="scientific">Populus deltoides</name>
    <name type="common">Eastern poplar</name>
    <name type="synonym">Eastern cottonwood</name>
    <dbReference type="NCBI Taxonomy" id="3696"/>
    <lineage>
        <taxon>Eukaryota</taxon>
        <taxon>Viridiplantae</taxon>
        <taxon>Streptophyta</taxon>
        <taxon>Embryophyta</taxon>
        <taxon>Tracheophyta</taxon>
        <taxon>Spermatophyta</taxon>
        <taxon>Magnoliopsida</taxon>
        <taxon>eudicotyledons</taxon>
        <taxon>Gunneridae</taxon>
        <taxon>Pentapetalae</taxon>
        <taxon>rosids</taxon>
        <taxon>fabids</taxon>
        <taxon>Malpighiales</taxon>
        <taxon>Salicaceae</taxon>
        <taxon>Saliceae</taxon>
        <taxon>Populus</taxon>
    </lineage>
</organism>
<dbReference type="GO" id="GO:0000981">
    <property type="term" value="F:DNA-binding transcription factor activity, RNA polymerase II-specific"/>
    <property type="evidence" value="ECO:0007669"/>
    <property type="project" value="InterPro"/>
</dbReference>
<dbReference type="GO" id="GO:0003677">
    <property type="term" value="F:DNA binding"/>
    <property type="evidence" value="ECO:0007669"/>
    <property type="project" value="UniProtKB-UniRule"/>
</dbReference>
<evidence type="ECO:0000259" key="8">
    <source>
        <dbReference type="PROSITE" id="PS50071"/>
    </source>
</evidence>
<dbReference type="PROSITE" id="PS00027">
    <property type="entry name" value="HOMEOBOX_1"/>
    <property type="match status" value="1"/>
</dbReference>
<dbReference type="SMART" id="SM01188">
    <property type="entry name" value="ELK"/>
    <property type="match status" value="1"/>
</dbReference>
<dbReference type="InterPro" id="IPR001356">
    <property type="entry name" value="HD"/>
</dbReference>
<evidence type="ECO:0000313" key="10">
    <source>
        <dbReference type="EMBL" id="KAH8492965.1"/>
    </source>
</evidence>
<dbReference type="GO" id="GO:0005634">
    <property type="term" value="C:nucleus"/>
    <property type="evidence" value="ECO:0007669"/>
    <property type="project" value="UniProtKB-SubCell"/>
</dbReference>
<dbReference type="SMART" id="SM00389">
    <property type="entry name" value="HOX"/>
    <property type="match status" value="1"/>
</dbReference>
<protein>
    <submittedName>
        <fullName evidence="10">Uncharacterized protein</fullName>
    </submittedName>
</protein>
<evidence type="ECO:0000259" key="9">
    <source>
        <dbReference type="PROSITE" id="PS51213"/>
    </source>
</evidence>
<reference evidence="10" key="1">
    <citation type="journal article" date="2021" name="J. Hered.">
        <title>Genome Assembly of Salicaceae Populus deltoides (Eastern Cottonwood) I-69 Based on Nanopore Sequencing and Hi-C Technologies.</title>
        <authorList>
            <person name="Bai S."/>
            <person name="Wu H."/>
            <person name="Zhang J."/>
            <person name="Pan Z."/>
            <person name="Zhao W."/>
            <person name="Li Z."/>
            <person name="Tong C."/>
        </authorList>
    </citation>
    <scope>NUCLEOTIDE SEQUENCE</scope>
    <source>
        <tissue evidence="10">Leaf</tissue>
    </source>
</reference>
<dbReference type="InterPro" id="IPR017970">
    <property type="entry name" value="Homeobox_CS"/>
</dbReference>
<dbReference type="PROSITE" id="PS51213">
    <property type="entry name" value="ELK"/>
    <property type="match status" value="1"/>
</dbReference>
<gene>
    <name evidence="10" type="ORF">H0E87_022281</name>
</gene>
<feature type="DNA-binding region" description="Homeobox; TALE-type" evidence="5">
    <location>
        <begin position="259"/>
        <end position="322"/>
    </location>
</feature>
<name>A0A8T2XHE3_POPDE</name>
<evidence type="ECO:0000256" key="7">
    <source>
        <dbReference type="SAM" id="MobiDB-lite"/>
    </source>
</evidence>
<keyword evidence="2 5" id="KW-0238">DNA-binding</keyword>
<dbReference type="SMART" id="SM01256">
    <property type="entry name" value="KNOX2"/>
    <property type="match status" value="1"/>
</dbReference>
<comment type="subcellular location">
    <subcellularLocation>
        <location evidence="1 5">Nucleus</location>
    </subcellularLocation>
</comment>
<keyword evidence="3 5" id="KW-0371">Homeobox</keyword>
<evidence type="ECO:0000256" key="5">
    <source>
        <dbReference type="PROSITE-ProRule" id="PRU00108"/>
    </source>
</evidence>
<keyword evidence="11" id="KW-1185">Reference proteome</keyword>
<dbReference type="InterPro" id="IPR005541">
    <property type="entry name" value="KNOX2"/>
</dbReference>
<dbReference type="CDD" id="cd00086">
    <property type="entry name" value="homeodomain"/>
    <property type="match status" value="1"/>
</dbReference>
<sequence>MMEELYGLQSTSSDYSLQVPSENMAAPAANYYHPVGFTSPAGEPSFPVFGSEQMFCGSSVSDAASMVAELHQKQQQQQQQRGGVGDHCNRNNSEEVSCAIRAKIASHPLYPKLLEAYIDCQKVGAPPEMAYLLDEIRLVNDVSKGSNDTVASCLGADPELDEFMETYCDILMKYKADLSRPFDEATTFLNDIEAQFNTLCSGPSRSQVYDEAAGSSDEDASGGEAGVQDSTRINEDRELKDKLLRKYSGYISTLKHAFSKQKKKGKLPKEARQILLNWWNIHNKWPYPTEADKVALAESTGLDQKQINNWFINQRKRHWKPSENMQLTVVDSLYGPFFMND</sequence>
<dbReference type="InterPro" id="IPR005540">
    <property type="entry name" value="KNOX1"/>
</dbReference>
<dbReference type="Proteomes" id="UP000807159">
    <property type="component" value="Chromosome 12"/>
</dbReference>
<proteinExistence type="inferred from homology"/>
<dbReference type="EMBL" id="JACEGQ020000012">
    <property type="protein sequence ID" value="KAH8492965.1"/>
    <property type="molecule type" value="Genomic_DNA"/>
</dbReference>
<dbReference type="PROSITE" id="PS50071">
    <property type="entry name" value="HOMEOBOX_2"/>
    <property type="match status" value="1"/>
</dbReference>
<dbReference type="SMART" id="SM01255">
    <property type="entry name" value="KNOX1"/>
    <property type="match status" value="1"/>
</dbReference>
<feature type="domain" description="ELK" evidence="9">
    <location>
        <begin position="238"/>
        <end position="258"/>
    </location>
</feature>
<dbReference type="InterPro" id="IPR050224">
    <property type="entry name" value="TALE_homeobox"/>
</dbReference>
<comment type="caution">
    <text evidence="10">The sequence shown here is derived from an EMBL/GenBank/DDBJ whole genome shotgun (WGS) entry which is preliminary data.</text>
</comment>
<evidence type="ECO:0000256" key="6">
    <source>
        <dbReference type="PROSITE-ProRule" id="PRU00559"/>
    </source>
</evidence>
<dbReference type="InterPro" id="IPR009057">
    <property type="entry name" value="Homeodomain-like_sf"/>
</dbReference>
<dbReference type="Pfam" id="PF03789">
    <property type="entry name" value="ELK"/>
    <property type="match status" value="1"/>
</dbReference>
<dbReference type="Pfam" id="PF03790">
    <property type="entry name" value="KNOX1"/>
    <property type="match status" value="1"/>
</dbReference>
<dbReference type="AlphaFoldDB" id="A0A8T2XHE3"/>
<evidence type="ECO:0000256" key="1">
    <source>
        <dbReference type="ARBA" id="ARBA00004123"/>
    </source>
</evidence>
<dbReference type="PANTHER" id="PTHR11850">
    <property type="entry name" value="HOMEOBOX PROTEIN TRANSCRIPTION FACTORS"/>
    <property type="match status" value="1"/>
</dbReference>
<evidence type="ECO:0000256" key="3">
    <source>
        <dbReference type="ARBA" id="ARBA00023155"/>
    </source>
</evidence>
<feature type="region of interest" description="Disordered" evidence="7">
    <location>
        <begin position="207"/>
        <end position="232"/>
    </location>
</feature>
<dbReference type="Pfam" id="PF03791">
    <property type="entry name" value="KNOX2"/>
    <property type="match status" value="1"/>
</dbReference>
<dbReference type="Gene3D" id="1.10.10.60">
    <property type="entry name" value="Homeodomain-like"/>
    <property type="match status" value="1"/>
</dbReference>
<comment type="similarity">
    <text evidence="6">Belongs to the TALE/KNOX homeobox family.</text>
</comment>
<dbReference type="Pfam" id="PF05920">
    <property type="entry name" value="Homeobox_KN"/>
    <property type="match status" value="1"/>
</dbReference>
<dbReference type="SUPFAM" id="SSF46689">
    <property type="entry name" value="Homeodomain-like"/>
    <property type="match status" value="1"/>
</dbReference>
<evidence type="ECO:0000256" key="2">
    <source>
        <dbReference type="ARBA" id="ARBA00023125"/>
    </source>
</evidence>
<feature type="domain" description="Homeobox" evidence="8">
    <location>
        <begin position="258"/>
        <end position="321"/>
    </location>
</feature>
<evidence type="ECO:0000256" key="4">
    <source>
        <dbReference type="ARBA" id="ARBA00023242"/>
    </source>
</evidence>
<accession>A0A8T2XHE3</accession>
<evidence type="ECO:0000313" key="11">
    <source>
        <dbReference type="Proteomes" id="UP000807159"/>
    </source>
</evidence>
<keyword evidence="4 5" id="KW-0539">Nucleus</keyword>